<dbReference type="FunFam" id="3.40.50.40:FF:000001">
    <property type="entry name" value="L-asparaginase 1"/>
    <property type="match status" value="1"/>
</dbReference>
<organism evidence="11 12">
    <name type="scientific">Halotalea alkalilenta</name>
    <dbReference type="NCBI Taxonomy" id="376489"/>
    <lineage>
        <taxon>Bacteria</taxon>
        <taxon>Pseudomonadati</taxon>
        <taxon>Pseudomonadota</taxon>
        <taxon>Gammaproteobacteria</taxon>
        <taxon>Oceanospirillales</taxon>
        <taxon>Halomonadaceae</taxon>
        <taxon>Halotalea</taxon>
    </lineage>
</organism>
<evidence type="ECO:0000256" key="8">
    <source>
        <dbReference type="SAM" id="Coils"/>
    </source>
</evidence>
<evidence type="ECO:0000259" key="10">
    <source>
        <dbReference type="Pfam" id="PF17763"/>
    </source>
</evidence>
<dbReference type="SMART" id="SM00870">
    <property type="entry name" value="Asparaginase"/>
    <property type="match status" value="1"/>
</dbReference>
<dbReference type="Pfam" id="PF17763">
    <property type="entry name" value="Asparaginase_C"/>
    <property type="match status" value="1"/>
</dbReference>
<dbReference type="InterPro" id="IPR027475">
    <property type="entry name" value="Asparaginase/glutaminase_AS2"/>
</dbReference>
<protein>
    <recommendedName>
        <fullName evidence="2">asparaginase</fullName>
        <ecNumber evidence="2">3.5.1.1</ecNumber>
    </recommendedName>
</protein>
<dbReference type="PANTHER" id="PTHR11707:SF28">
    <property type="entry name" value="60 KDA LYSOPHOSPHOLIPASE"/>
    <property type="match status" value="1"/>
</dbReference>
<accession>A0A172YGW8</accession>
<dbReference type="Gene3D" id="3.40.50.1170">
    <property type="entry name" value="L-asparaginase, N-terminal domain"/>
    <property type="match status" value="1"/>
</dbReference>
<dbReference type="Proteomes" id="UP000077875">
    <property type="component" value="Chromosome"/>
</dbReference>
<feature type="active site" evidence="6">
    <location>
        <position position="17"/>
    </location>
</feature>
<feature type="domain" description="L-asparaginase N-terminal" evidence="9">
    <location>
        <begin position="9"/>
        <end position="176"/>
    </location>
</feature>
<keyword evidence="3" id="KW-0378">Hydrolase</keyword>
<dbReference type="SFLD" id="SFLDS00057">
    <property type="entry name" value="Glutaminase/Asparaginase"/>
    <property type="match status" value="1"/>
</dbReference>
<dbReference type="KEGG" id="haa:A5892_14050"/>
<dbReference type="PIRSF" id="PIRSF500176">
    <property type="entry name" value="L_ASNase"/>
    <property type="match status" value="1"/>
</dbReference>
<dbReference type="InterPro" id="IPR027474">
    <property type="entry name" value="L-asparaginase_N"/>
</dbReference>
<dbReference type="InterPro" id="IPR020827">
    <property type="entry name" value="Asparaginase/glutaminase_AS1"/>
</dbReference>
<dbReference type="InterPro" id="IPR006034">
    <property type="entry name" value="Asparaginase/glutaminase-like"/>
</dbReference>
<evidence type="ECO:0000256" key="4">
    <source>
        <dbReference type="PIRSR" id="PIRSR001220-1"/>
    </source>
</evidence>
<dbReference type="CDD" id="cd08963">
    <property type="entry name" value="L-asparaginase_I"/>
    <property type="match status" value="1"/>
</dbReference>
<sequence>MPDCSSSFVEVLYTGGTIGMQPSSTGLVPATGFEARAREAQREREEAEIARWRLRELEPLIDSANMTPAHWRRLVEATLLAVDEGASGVLILHGTDTLAYSAAALSFQLLGIEVPVVITGAMLPAGVTGSDAWENFFDGLRAVAVAPPDRLTVQFHGQSFAGVSCRKVMSHGREAFLPALAASGRLQTTSLPDALRARAERRPARVAVVELFPGITAAQLEGMLAGEVEGLVLECYGSGTAPSEDQALIAVLEQACARGVLVVAISLCHGGGVSLSTYAAGSRLAQIGVIGGGAMTREAALGKLHWLLGSELSAAQRRDWLARDVLGERGESIQPAGVSC</sequence>
<dbReference type="EC" id="3.5.1.1" evidence="2"/>
<dbReference type="PANTHER" id="PTHR11707">
    <property type="entry name" value="L-ASPARAGINASE"/>
    <property type="match status" value="1"/>
</dbReference>
<evidence type="ECO:0000256" key="3">
    <source>
        <dbReference type="ARBA" id="ARBA00022801"/>
    </source>
</evidence>
<keyword evidence="12" id="KW-1185">Reference proteome</keyword>
<feature type="coiled-coil region" evidence="8">
    <location>
        <begin position="30"/>
        <end position="57"/>
    </location>
</feature>
<dbReference type="PRINTS" id="PR00139">
    <property type="entry name" value="ASNGLNASE"/>
</dbReference>
<dbReference type="PROSITE" id="PS51732">
    <property type="entry name" value="ASN_GLN_ASE_3"/>
    <property type="match status" value="1"/>
</dbReference>
<evidence type="ECO:0000313" key="12">
    <source>
        <dbReference type="Proteomes" id="UP000077875"/>
    </source>
</evidence>
<feature type="binding site" evidence="5">
    <location>
        <position position="63"/>
    </location>
    <ligand>
        <name>substrate</name>
    </ligand>
</feature>
<feature type="active site" description="O-isoaspartyl threonine intermediate" evidence="4">
    <location>
        <position position="17"/>
    </location>
</feature>
<evidence type="ECO:0000259" key="9">
    <source>
        <dbReference type="Pfam" id="PF00710"/>
    </source>
</evidence>
<feature type="binding site" evidence="5">
    <location>
        <begin position="95"/>
        <end position="96"/>
    </location>
    <ligand>
        <name>substrate</name>
    </ligand>
</feature>
<dbReference type="PIRSF" id="PIRSF001220">
    <property type="entry name" value="L-ASNase_gatD"/>
    <property type="match status" value="1"/>
</dbReference>
<evidence type="ECO:0000256" key="2">
    <source>
        <dbReference type="ARBA" id="ARBA00012920"/>
    </source>
</evidence>
<gene>
    <name evidence="11" type="ORF">A5892_14050</name>
</gene>
<dbReference type="InterPro" id="IPR027473">
    <property type="entry name" value="L-asparaginase_C"/>
</dbReference>
<feature type="active site" evidence="7">
    <location>
        <position position="95"/>
    </location>
</feature>
<dbReference type="InterPro" id="IPR036152">
    <property type="entry name" value="Asp/glu_Ase-like_sf"/>
</dbReference>
<feature type="domain" description="Asparaginase/glutaminase C-terminal" evidence="10">
    <location>
        <begin position="205"/>
        <end position="320"/>
    </location>
</feature>
<evidence type="ECO:0000313" key="11">
    <source>
        <dbReference type="EMBL" id="ANF58454.1"/>
    </source>
</evidence>
<dbReference type="PROSITE" id="PS00917">
    <property type="entry name" value="ASN_GLN_ASE_2"/>
    <property type="match status" value="1"/>
</dbReference>
<evidence type="ECO:0000256" key="7">
    <source>
        <dbReference type="PROSITE-ProRule" id="PRU10100"/>
    </source>
</evidence>
<dbReference type="GO" id="GO:0004067">
    <property type="term" value="F:asparaginase activity"/>
    <property type="evidence" value="ECO:0007669"/>
    <property type="project" value="UniProtKB-UniRule"/>
</dbReference>
<proteinExistence type="inferred from homology"/>
<keyword evidence="8" id="KW-0175">Coiled coil</keyword>
<dbReference type="PROSITE" id="PS00144">
    <property type="entry name" value="ASN_GLN_ASE_1"/>
    <property type="match status" value="1"/>
</dbReference>
<dbReference type="InterPro" id="IPR041725">
    <property type="entry name" value="L-asparaginase_I"/>
</dbReference>
<dbReference type="RefSeq" id="WP_064123330.1">
    <property type="nucleotide sequence ID" value="NZ_CP015243.1"/>
</dbReference>
<evidence type="ECO:0000256" key="6">
    <source>
        <dbReference type="PROSITE-ProRule" id="PRU10099"/>
    </source>
</evidence>
<dbReference type="Pfam" id="PF00710">
    <property type="entry name" value="Asparaginase"/>
    <property type="match status" value="1"/>
</dbReference>
<name>A0A172YGW8_9GAMM</name>
<comment type="similarity">
    <text evidence="1">Belongs to the asparaginase 1 family.</text>
</comment>
<dbReference type="GO" id="GO:0005829">
    <property type="term" value="C:cytosol"/>
    <property type="evidence" value="ECO:0007669"/>
    <property type="project" value="TreeGrafter"/>
</dbReference>
<dbReference type="InterPro" id="IPR040919">
    <property type="entry name" value="Asparaginase_C"/>
</dbReference>
<reference evidence="11 12" key="1">
    <citation type="submission" date="2016-04" db="EMBL/GenBank/DDBJ databases">
        <title>Complete Genome Sequence of Halotalea alkalilenta IHB B 13600.</title>
        <authorList>
            <person name="Swarnkar M.K."/>
            <person name="Sharma A."/>
            <person name="Kaushal K."/>
            <person name="Soni R."/>
            <person name="Rana S."/>
            <person name="Singh A.K."/>
            <person name="Gulati A."/>
        </authorList>
    </citation>
    <scope>NUCLEOTIDE SEQUENCE [LARGE SCALE GENOMIC DNA]</scope>
    <source>
        <strain evidence="11 12">IHB B 13600</strain>
    </source>
</reference>
<evidence type="ECO:0000256" key="5">
    <source>
        <dbReference type="PIRSR" id="PIRSR001220-2"/>
    </source>
</evidence>
<evidence type="ECO:0000256" key="1">
    <source>
        <dbReference type="ARBA" id="ARBA00010518"/>
    </source>
</evidence>
<dbReference type="GO" id="GO:0009066">
    <property type="term" value="P:aspartate family amino acid metabolic process"/>
    <property type="evidence" value="ECO:0007669"/>
    <property type="project" value="UniProtKB-ARBA"/>
</dbReference>
<dbReference type="InterPro" id="IPR037152">
    <property type="entry name" value="L-asparaginase_N_sf"/>
</dbReference>
<dbReference type="EMBL" id="CP015243">
    <property type="protein sequence ID" value="ANF58454.1"/>
    <property type="molecule type" value="Genomic_DNA"/>
</dbReference>
<dbReference type="AlphaFoldDB" id="A0A172YGW8"/>
<dbReference type="SUPFAM" id="SSF53774">
    <property type="entry name" value="Glutaminase/Asparaginase"/>
    <property type="match status" value="1"/>
</dbReference>
<dbReference type="STRING" id="376489.A5892_14050"/>
<dbReference type="Gene3D" id="3.40.50.40">
    <property type="match status" value="1"/>
</dbReference>